<organism evidence="1 2">
    <name type="scientific">Botryotinia fuckeliana (strain T4)</name>
    <name type="common">Noble rot fungus</name>
    <name type="synonym">Botrytis cinerea</name>
    <dbReference type="NCBI Taxonomy" id="999810"/>
    <lineage>
        <taxon>Eukaryota</taxon>
        <taxon>Fungi</taxon>
        <taxon>Dikarya</taxon>
        <taxon>Ascomycota</taxon>
        <taxon>Pezizomycotina</taxon>
        <taxon>Leotiomycetes</taxon>
        <taxon>Helotiales</taxon>
        <taxon>Sclerotiniaceae</taxon>
        <taxon>Botrytis</taxon>
    </lineage>
</organism>
<evidence type="ECO:0000313" key="2">
    <source>
        <dbReference type="Proteomes" id="UP000008177"/>
    </source>
</evidence>
<dbReference type="EMBL" id="FQ790328">
    <property type="protein sequence ID" value="CCD50711.1"/>
    <property type="molecule type" value="Genomic_DNA"/>
</dbReference>
<proteinExistence type="predicted"/>
<dbReference type="AlphaFoldDB" id="G2YG13"/>
<protein>
    <submittedName>
        <fullName evidence="1">Uncharacterized protein</fullName>
    </submittedName>
</protein>
<reference evidence="2" key="1">
    <citation type="journal article" date="2011" name="PLoS Genet.">
        <title>Genomic analysis of the necrotrophic fungal pathogens Sclerotinia sclerotiorum and Botrytis cinerea.</title>
        <authorList>
            <person name="Amselem J."/>
            <person name="Cuomo C.A."/>
            <person name="van Kan J.A."/>
            <person name="Viaud M."/>
            <person name="Benito E.P."/>
            <person name="Couloux A."/>
            <person name="Coutinho P.M."/>
            <person name="de Vries R.P."/>
            <person name="Dyer P.S."/>
            <person name="Fillinger S."/>
            <person name="Fournier E."/>
            <person name="Gout L."/>
            <person name="Hahn M."/>
            <person name="Kohn L."/>
            <person name="Lapalu N."/>
            <person name="Plummer K.M."/>
            <person name="Pradier J.M."/>
            <person name="Quevillon E."/>
            <person name="Sharon A."/>
            <person name="Simon A."/>
            <person name="ten Have A."/>
            <person name="Tudzynski B."/>
            <person name="Tudzynski P."/>
            <person name="Wincker P."/>
            <person name="Andrew M."/>
            <person name="Anthouard V."/>
            <person name="Beever R.E."/>
            <person name="Beffa R."/>
            <person name="Benoit I."/>
            <person name="Bouzid O."/>
            <person name="Brault B."/>
            <person name="Chen Z."/>
            <person name="Choquer M."/>
            <person name="Collemare J."/>
            <person name="Cotton P."/>
            <person name="Danchin E.G."/>
            <person name="Da Silva C."/>
            <person name="Gautier A."/>
            <person name="Giraud C."/>
            <person name="Giraud T."/>
            <person name="Gonzalez C."/>
            <person name="Grossetete S."/>
            <person name="Guldener U."/>
            <person name="Henrissat B."/>
            <person name="Howlett B.J."/>
            <person name="Kodira C."/>
            <person name="Kretschmer M."/>
            <person name="Lappartient A."/>
            <person name="Leroch M."/>
            <person name="Levis C."/>
            <person name="Mauceli E."/>
            <person name="Neuveglise C."/>
            <person name="Oeser B."/>
            <person name="Pearson M."/>
            <person name="Poulain J."/>
            <person name="Poussereau N."/>
            <person name="Quesneville H."/>
            <person name="Rascle C."/>
            <person name="Schumacher J."/>
            <person name="Segurens B."/>
            <person name="Sexton A."/>
            <person name="Silva E."/>
            <person name="Sirven C."/>
            <person name="Soanes D.M."/>
            <person name="Talbot N.J."/>
            <person name="Templeton M."/>
            <person name="Yandava C."/>
            <person name="Yarden O."/>
            <person name="Zeng Q."/>
            <person name="Rollins J.A."/>
            <person name="Lebrun M.H."/>
            <person name="Dickman M."/>
        </authorList>
    </citation>
    <scope>NUCLEOTIDE SEQUENCE [LARGE SCALE GENOMIC DNA]</scope>
    <source>
        <strain evidence="2">T4</strain>
    </source>
</reference>
<accession>G2YG13</accession>
<name>G2YG13_BOTF4</name>
<dbReference type="HOGENOM" id="CLU_3106097_0_0_1"/>
<sequence length="51" mass="5750">MSTPANMTTLQVHQRTSLLQILSPPFPFSSSPNPTTTIIITDRPWHLFLVD</sequence>
<dbReference type="Proteomes" id="UP000008177">
    <property type="component" value="Unplaced contigs"/>
</dbReference>
<evidence type="ECO:0000313" key="1">
    <source>
        <dbReference type="EMBL" id="CCD50711.1"/>
    </source>
</evidence>
<dbReference type="InParanoid" id="G2YG13"/>
<gene>
    <name evidence="1" type="ORF">BofuT4_uP087740.1</name>
</gene>